<protein>
    <submittedName>
        <fullName evidence="2">Uncharacterized protein</fullName>
    </submittedName>
</protein>
<gene>
    <name evidence="2" type="ORF">BS47DRAFT_1403410</name>
</gene>
<accession>A0A9P6AA01</accession>
<sequence length="140" mass="15260">MNPSVGGPRAELTELPRANRKPKITSCTASRISKSPRTNRKPKNIMADVLMTSRTVSRKSESPHTHPKTASRAMANDKSPSPECHLHPTHETMQKKNPPHQHGAAAIEKFPERGHGYDGRNGHDGHGMYTDTGPQTQAGG</sequence>
<proteinExistence type="predicted"/>
<feature type="compositionally biased region" description="Polar residues" evidence="1">
    <location>
        <begin position="25"/>
        <end position="36"/>
    </location>
</feature>
<reference evidence="2" key="1">
    <citation type="journal article" date="2020" name="Nat. Commun.">
        <title>Large-scale genome sequencing of mycorrhizal fungi provides insights into the early evolution of symbiotic traits.</title>
        <authorList>
            <person name="Miyauchi S."/>
            <person name="Kiss E."/>
            <person name="Kuo A."/>
            <person name="Drula E."/>
            <person name="Kohler A."/>
            <person name="Sanchez-Garcia M."/>
            <person name="Morin E."/>
            <person name="Andreopoulos B."/>
            <person name="Barry K.W."/>
            <person name="Bonito G."/>
            <person name="Buee M."/>
            <person name="Carver A."/>
            <person name="Chen C."/>
            <person name="Cichocki N."/>
            <person name="Clum A."/>
            <person name="Culley D."/>
            <person name="Crous P.W."/>
            <person name="Fauchery L."/>
            <person name="Girlanda M."/>
            <person name="Hayes R.D."/>
            <person name="Keri Z."/>
            <person name="LaButti K."/>
            <person name="Lipzen A."/>
            <person name="Lombard V."/>
            <person name="Magnuson J."/>
            <person name="Maillard F."/>
            <person name="Murat C."/>
            <person name="Nolan M."/>
            <person name="Ohm R.A."/>
            <person name="Pangilinan J."/>
            <person name="Pereira M.F."/>
            <person name="Perotto S."/>
            <person name="Peter M."/>
            <person name="Pfister S."/>
            <person name="Riley R."/>
            <person name="Sitrit Y."/>
            <person name="Stielow J.B."/>
            <person name="Szollosi G."/>
            <person name="Zifcakova L."/>
            <person name="Stursova M."/>
            <person name="Spatafora J.W."/>
            <person name="Tedersoo L."/>
            <person name="Vaario L.M."/>
            <person name="Yamada A."/>
            <person name="Yan M."/>
            <person name="Wang P."/>
            <person name="Xu J."/>
            <person name="Bruns T."/>
            <person name="Baldrian P."/>
            <person name="Vilgalys R."/>
            <person name="Dunand C."/>
            <person name="Henrissat B."/>
            <person name="Grigoriev I.V."/>
            <person name="Hibbett D."/>
            <person name="Nagy L.G."/>
            <person name="Martin F.M."/>
        </authorList>
    </citation>
    <scope>NUCLEOTIDE SEQUENCE</scope>
    <source>
        <strain evidence="2">UP504</strain>
    </source>
</reference>
<comment type="caution">
    <text evidence="2">The sequence shown here is derived from an EMBL/GenBank/DDBJ whole genome shotgun (WGS) entry which is preliminary data.</text>
</comment>
<keyword evidence="3" id="KW-1185">Reference proteome</keyword>
<evidence type="ECO:0000313" key="3">
    <source>
        <dbReference type="Proteomes" id="UP000886523"/>
    </source>
</evidence>
<dbReference type="Proteomes" id="UP000886523">
    <property type="component" value="Unassembled WGS sequence"/>
</dbReference>
<evidence type="ECO:0000313" key="2">
    <source>
        <dbReference type="EMBL" id="KAF9502602.1"/>
    </source>
</evidence>
<name>A0A9P6AA01_9AGAM</name>
<feature type="region of interest" description="Disordered" evidence="1">
    <location>
        <begin position="1"/>
        <end position="140"/>
    </location>
</feature>
<dbReference type="AlphaFoldDB" id="A0A9P6AA01"/>
<feature type="compositionally biased region" description="Basic and acidic residues" evidence="1">
    <location>
        <begin position="84"/>
        <end position="94"/>
    </location>
</feature>
<evidence type="ECO:0000256" key="1">
    <source>
        <dbReference type="SAM" id="MobiDB-lite"/>
    </source>
</evidence>
<feature type="compositionally biased region" description="Basic and acidic residues" evidence="1">
    <location>
        <begin position="109"/>
        <end position="126"/>
    </location>
</feature>
<organism evidence="2 3">
    <name type="scientific">Hydnum rufescens UP504</name>
    <dbReference type="NCBI Taxonomy" id="1448309"/>
    <lineage>
        <taxon>Eukaryota</taxon>
        <taxon>Fungi</taxon>
        <taxon>Dikarya</taxon>
        <taxon>Basidiomycota</taxon>
        <taxon>Agaricomycotina</taxon>
        <taxon>Agaricomycetes</taxon>
        <taxon>Cantharellales</taxon>
        <taxon>Hydnaceae</taxon>
        <taxon>Hydnum</taxon>
    </lineage>
</organism>
<dbReference type="EMBL" id="MU129890">
    <property type="protein sequence ID" value="KAF9502602.1"/>
    <property type="molecule type" value="Genomic_DNA"/>
</dbReference>